<keyword evidence="2 3" id="KW-0802">TPR repeat</keyword>
<organism evidence="5 6">
    <name type="scientific">Chionoecetes opilio</name>
    <name type="common">Atlantic snow crab</name>
    <name type="synonym">Cancer opilio</name>
    <dbReference type="NCBI Taxonomy" id="41210"/>
    <lineage>
        <taxon>Eukaryota</taxon>
        <taxon>Metazoa</taxon>
        <taxon>Ecdysozoa</taxon>
        <taxon>Arthropoda</taxon>
        <taxon>Crustacea</taxon>
        <taxon>Multicrustacea</taxon>
        <taxon>Malacostraca</taxon>
        <taxon>Eumalacostraca</taxon>
        <taxon>Eucarida</taxon>
        <taxon>Decapoda</taxon>
        <taxon>Pleocyemata</taxon>
        <taxon>Brachyura</taxon>
        <taxon>Eubrachyura</taxon>
        <taxon>Majoidea</taxon>
        <taxon>Majidae</taxon>
        <taxon>Chionoecetes</taxon>
    </lineage>
</organism>
<dbReference type="OrthoDB" id="533763at2759"/>
<name>A0A8J5CL87_CHIOP</name>
<dbReference type="InterPro" id="IPR011990">
    <property type="entry name" value="TPR-like_helical_dom_sf"/>
</dbReference>
<feature type="compositionally biased region" description="Acidic residues" evidence="4">
    <location>
        <begin position="33"/>
        <end position="45"/>
    </location>
</feature>
<evidence type="ECO:0000256" key="1">
    <source>
        <dbReference type="ARBA" id="ARBA00022737"/>
    </source>
</evidence>
<evidence type="ECO:0000313" key="6">
    <source>
        <dbReference type="Proteomes" id="UP000770661"/>
    </source>
</evidence>
<dbReference type="Pfam" id="PF14559">
    <property type="entry name" value="TPR_19"/>
    <property type="match status" value="1"/>
</dbReference>
<dbReference type="SUPFAM" id="SSF48452">
    <property type="entry name" value="TPR-like"/>
    <property type="match status" value="1"/>
</dbReference>
<dbReference type="Proteomes" id="UP000770661">
    <property type="component" value="Unassembled WGS sequence"/>
</dbReference>
<proteinExistence type="predicted"/>
<reference evidence="5" key="1">
    <citation type="submission" date="2020-07" db="EMBL/GenBank/DDBJ databases">
        <title>The High-quality genome of the commercially important snow crab, Chionoecetes opilio.</title>
        <authorList>
            <person name="Jeong J.-H."/>
            <person name="Ryu S."/>
        </authorList>
    </citation>
    <scope>NUCLEOTIDE SEQUENCE</scope>
    <source>
        <strain evidence="5">MADBK_172401_WGS</strain>
        <tissue evidence="5">Digestive gland</tissue>
    </source>
</reference>
<dbReference type="InterPro" id="IPR019734">
    <property type="entry name" value="TPR_rpt"/>
</dbReference>
<keyword evidence="1" id="KW-0677">Repeat</keyword>
<accession>A0A8J5CL87</accession>
<keyword evidence="6" id="KW-1185">Reference proteome</keyword>
<dbReference type="PANTHER" id="PTHR45883:SF2">
    <property type="entry name" value="HSC70-INTERACTING PROTEIN"/>
    <property type="match status" value="1"/>
</dbReference>
<dbReference type="Gene3D" id="1.25.40.10">
    <property type="entry name" value="Tetratricopeptide repeat domain"/>
    <property type="match status" value="1"/>
</dbReference>
<feature type="region of interest" description="Disordered" evidence="4">
    <location>
        <begin position="1"/>
        <end position="83"/>
    </location>
</feature>
<dbReference type="EMBL" id="JACEEZ010020032">
    <property type="protein sequence ID" value="KAG0715081.1"/>
    <property type="molecule type" value="Genomic_DNA"/>
</dbReference>
<evidence type="ECO:0000256" key="4">
    <source>
        <dbReference type="SAM" id="MobiDB-lite"/>
    </source>
</evidence>
<dbReference type="SMART" id="SM00028">
    <property type="entry name" value="TPR"/>
    <property type="match status" value="2"/>
</dbReference>
<dbReference type="AlphaFoldDB" id="A0A8J5CL87"/>
<comment type="caution">
    <text evidence="5">The sequence shown here is derived from an EMBL/GenBank/DDBJ whole genome shotgun (WGS) entry which is preliminary data.</text>
</comment>
<feature type="repeat" description="TPR" evidence="3">
    <location>
        <begin position="74"/>
        <end position="107"/>
    </location>
</feature>
<evidence type="ECO:0000256" key="2">
    <source>
        <dbReference type="ARBA" id="ARBA00022803"/>
    </source>
</evidence>
<feature type="compositionally biased region" description="Basic and acidic residues" evidence="4">
    <location>
        <begin position="20"/>
        <end position="32"/>
    </location>
</feature>
<dbReference type="PANTHER" id="PTHR45883">
    <property type="entry name" value="HSC70-INTERACTING PROTEIN"/>
    <property type="match status" value="1"/>
</dbReference>
<gene>
    <name evidence="5" type="primary">ST13</name>
    <name evidence="5" type="ORF">GWK47_012754</name>
</gene>
<protein>
    <submittedName>
        <fullName evidence="5">Hsc70-interacting protein</fullName>
    </submittedName>
</protein>
<evidence type="ECO:0000313" key="5">
    <source>
        <dbReference type="EMBL" id="KAG0715081.1"/>
    </source>
</evidence>
<evidence type="ECO:0000256" key="3">
    <source>
        <dbReference type="PROSITE-ProRule" id="PRU00339"/>
    </source>
</evidence>
<dbReference type="PROSITE" id="PS50005">
    <property type="entry name" value="TPR"/>
    <property type="match status" value="1"/>
</dbReference>
<dbReference type="GO" id="GO:0030544">
    <property type="term" value="F:Hsp70 protein binding"/>
    <property type="evidence" value="ECO:0007669"/>
    <property type="project" value="TreeGrafter"/>
</dbReference>
<sequence>MTLGANLPPMDSTSSSPTPPKDEPMREPSPEREPEEEESEVELDNEGVIVPETVVPPEFGDPNKCVSEDDMDASQEKRSEAMAAMSDGDLQKAVDLFTEAIKLNPESGLLYAKRASILIKQKRVKAAIRDCDEALKHNPDSATAFKFRGRAHRWVLHALLAAFHSHTL</sequence>